<dbReference type="PANTHER" id="PTHR44137">
    <property type="entry name" value="BNAC03G44070D PROTEIN"/>
    <property type="match status" value="1"/>
</dbReference>
<reference evidence="3 4" key="1">
    <citation type="submission" date="2019-01" db="EMBL/GenBank/DDBJ databases">
        <title>Sequencing of cultivated peanut Arachis hypogaea provides insights into genome evolution and oil improvement.</title>
        <authorList>
            <person name="Chen X."/>
        </authorList>
    </citation>
    <scope>NUCLEOTIDE SEQUENCE [LARGE SCALE GENOMIC DNA]</scope>
    <source>
        <strain evidence="4">cv. Fuhuasheng</strain>
        <tissue evidence="3">Leaves</tissue>
    </source>
</reference>
<dbReference type="SMR" id="A0A444WPX6"/>
<dbReference type="AlphaFoldDB" id="A0A444WPX6"/>
<feature type="region of interest" description="Disordered" evidence="1">
    <location>
        <begin position="179"/>
        <end position="200"/>
    </location>
</feature>
<keyword evidence="4" id="KW-1185">Reference proteome</keyword>
<dbReference type="PRINTS" id="PR00625">
    <property type="entry name" value="JDOMAIN"/>
</dbReference>
<protein>
    <recommendedName>
        <fullName evidence="2">J domain-containing protein</fullName>
    </recommendedName>
</protein>
<name>A0A444WPX6_ARAHY</name>
<feature type="domain" description="J" evidence="2">
    <location>
        <begin position="41"/>
        <end position="105"/>
    </location>
</feature>
<dbReference type="Gramene" id="arahy.Tifrunner.gnm2.ann2.Ah04g121100.1">
    <property type="protein sequence ID" value="arahy.Tifrunner.gnm2.ann2.Ah04g121100.1-CDS"/>
    <property type="gene ID" value="arahy.Tifrunner.gnm2.ann2.Ah04g121100"/>
</dbReference>
<dbReference type="SMART" id="SM00271">
    <property type="entry name" value="DnaJ"/>
    <property type="match status" value="1"/>
</dbReference>
<dbReference type="InterPro" id="IPR001623">
    <property type="entry name" value="DnaJ_domain"/>
</dbReference>
<dbReference type="SUPFAM" id="SSF46565">
    <property type="entry name" value="Chaperone J-domain"/>
    <property type="match status" value="1"/>
</dbReference>
<dbReference type="Proteomes" id="UP000289738">
    <property type="component" value="Unassembled WGS sequence"/>
</dbReference>
<organism evidence="3 4">
    <name type="scientific">Arachis hypogaea</name>
    <name type="common">Peanut</name>
    <dbReference type="NCBI Taxonomy" id="3818"/>
    <lineage>
        <taxon>Eukaryota</taxon>
        <taxon>Viridiplantae</taxon>
        <taxon>Streptophyta</taxon>
        <taxon>Embryophyta</taxon>
        <taxon>Tracheophyta</taxon>
        <taxon>Spermatophyta</taxon>
        <taxon>Magnoliopsida</taxon>
        <taxon>eudicotyledons</taxon>
        <taxon>Gunneridae</taxon>
        <taxon>Pentapetalae</taxon>
        <taxon>rosids</taxon>
        <taxon>fabids</taxon>
        <taxon>Fabales</taxon>
        <taxon>Fabaceae</taxon>
        <taxon>Papilionoideae</taxon>
        <taxon>50 kb inversion clade</taxon>
        <taxon>dalbergioids sensu lato</taxon>
        <taxon>Dalbergieae</taxon>
        <taxon>Pterocarpus clade</taxon>
        <taxon>Arachis</taxon>
    </lineage>
</organism>
<dbReference type="InterPro" id="IPR018253">
    <property type="entry name" value="DnaJ_domain_CS"/>
</dbReference>
<dbReference type="CDD" id="cd06257">
    <property type="entry name" value="DnaJ"/>
    <property type="match status" value="1"/>
</dbReference>
<comment type="caution">
    <text evidence="3">The sequence shown here is derived from an EMBL/GenBank/DDBJ whole genome shotgun (WGS) entry which is preliminary data.</text>
</comment>
<dbReference type="PROSITE" id="PS50076">
    <property type="entry name" value="DNAJ_2"/>
    <property type="match status" value="1"/>
</dbReference>
<feature type="region of interest" description="Disordered" evidence="1">
    <location>
        <begin position="121"/>
        <end position="140"/>
    </location>
</feature>
<gene>
    <name evidence="3" type="ORF">Ahy_Scaffold6g108226</name>
</gene>
<dbReference type="InterPro" id="IPR036869">
    <property type="entry name" value="J_dom_sf"/>
</dbReference>
<dbReference type="PROSITE" id="PS00636">
    <property type="entry name" value="DNAJ_1"/>
    <property type="match status" value="1"/>
</dbReference>
<evidence type="ECO:0000259" key="2">
    <source>
        <dbReference type="PROSITE" id="PS50076"/>
    </source>
</evidence>
<accession>A0A444WPX6</accession>
<dbReference type="OrthoDB" id="10250354at2759"/>
<sequence>MGQESDYKSQLVLEICSISTRSVVCVHRLVPNKTNNPPFIDWYCILGVAGNADVNTIRKQYHKLALQLHPDKNKHPKAEIAFKLLSEAYACLSDAAKRKAFNLERSKSLCIECNRIPSNSNNNNGSSSSFKSSRSSSISSSSRSCKLWRNINDIRERLREEAKVIEKCLRVNNSVPTKNYDDDYMHRSRGPNNNNNKHRVEKETPVFNPSNYLYQGYPHRRNHVNKDYSEKFWYLQQETNAVHSNNYSKGGSDKLSSPVFEVETQRSMFSRKFGPIPSQC</sequence>
<dbReference type="EMBL" id="SDMP01000026">
    <property type="protein sequence ID" value="RYQ79474.1"/>
    <property type="molecule type" value="Genomic_DNA"/>
</dbReference>
<proteinExistence type="predicted"/>
<dbReference type="Pfam" id="PF00226">
    <property type="entry name" value="DnaJ"/>
    <property type="match status" value="1"/>
</dbReference>
<dbReference type="Gene3D" id="1.10.287.110">
    <property type="entry name" value="DnaJ domain"/>
    <property type="match status" value="1"/>
</dbReference>
<evidence type="ECO:0000256" key="1">
    <source>
        <dbReference type="SAM" id="MobiDB-lite"/>
    </source>
</evidence>
<dbReference type="STRING" id="3818.A0A444WPX6"/>
<evidence type="ECO:0000313" key="3">
    <source>
        <dbReference type="EMBL" id="RYQ79474.1"/>
    </source>
</evidence>
<evidence type="ECO:0000313" key="4">
    <source>
        <dbReference type="Proteomes" id="UP000289738"/>
    </source>
</evidence>
<dbReference type="PANTHER" id="PTHR44137:SF13">
    <property type="entry name" value="CHAPERONE DNAJ-DOMAIN SUPERFAMILY PROTEIN"/>
    <property type="match status" value="1"/>
</dbReference>